<dbReference type="RefSeq" id="XP_001027719.1">
    <property type="nucleotide sequence ID" value="XM_001027719.1"/>
</dbReference>
<feature type="domain" description="J" evidence="4">
    <location>
        <begin position="37"/>
        <end position="101"/>
    </location>
</feature>
<dbReference type="SUPFAM" id="SSF46565">
    <property type="entry name" value="Chaperone J-domain"/>
    <property type="match status" value="1"/>
</dbReference>
<keyword evidence="3" id="KW-0472">Membrane</keyword>
<evidence type="ECO:0000256" key="1">
    <source>
        <dbReference type="ARBA" id="ARBA00023186"/>
    </source>
</evidence>
<dbReference type="InterPro" id="IPR018253">
    <property type="entry name" value="DnaJ_domain_CS"/>
</dbReference>
<dbReference type="Gene3D" id="1.10.287.110">
    <property type="entry name" value="DnaJ domain"/>
    <property type="match status" value="1"/>
</dbReference>
<evidence type="ECO:0000256" key="2">
    <source>
        <dbReference type="SAM" id="Coils"/>
    </source>
</evidence>
<organism evidence="5 6">
    <name type="scientific">Tetrahymena thermophila (strain SB210)</name>
    <dbReference type="NCBI Taxonomy" id="312017"/>
    <lineage>
        <taxon>Eukaryota</taxon>
        <taxon>Sar</taxon>
        <taxon>Alveolata</taxon>
        <taxon>Ciliophora</taxon>
        <taxon>Intramacronucleata</taxon>
        <taxon>Oligohymenophorea</taxon>
        <taxon>Hymenostomatida</taxon>
        <taxon>Tetrahymenina</taxon>
        <taxon>Tetrahymenidae</taxon>
        <taxon>Tetrahymena</taxon>
    </lineage>
</organism>
<dbReference type="PANTHER" id="PTHR44145:SF3">
    <property type="entry name" value="DNAJ HOMOLOG SUBFAMILY A MEMBER 3, MITOCHONDRIAL"/>
    <property type="match status" value="1"/>
</dbReference>
<dbReference type="InterPro" id="IPR001623">
    <property type="entry name" value="DnaJ_domain"/>
</dbReference>
<dbReference type="InParanoid" id="Q24HW1"/>
<dbReference type="GeneID" id="7831025"/>
<dbReference type="eggNOG" id="KOG0715">
    <property type="taxonomic scope" value="Eukaryota"/>
</dbReference>
<evidence type="ECO:0000313" key="5">
    <source>
        <dbReference type="EMBL" id="EAS07477.1"/>
    </source>
</evidence>
<dbReference type="AlphaFoldDB" id="Q24HW1"/>
<feature type="coiled-coil region" evidence="2">
    <location>
        <begin position="119"/>
        <end position="146"/>
    </location>
</feature>
<keyword evidence="3" id="KW-1133">Transmembrane helix</keyword>
<dbReference type="OrthoDB" id="310752at2759"/>
<protein>
    <submittedName>
        <fullName evidence="5">Chaperone DnaJ</fullName>
    </submittedName>
</protein>
<feature type="transmembrane region" description="Helical" evidence="3">
    <location>
        <begin position="222"/>
        <end position="240"/>
    </location>
</feature>
<evidence type="ECO:0000259" key="4">
    <source>
        <dbReference type="PROSITE" id="PS50076"/>
    </source>
</evidence>
<gene>
    <name evidence="5" type="ORF">TTHERM_00572130</name>
</gene>
<dbReference type="InterPro" id="IPR036869">
    <property type="entry name" value="J_dom_sf"/>
</dbReference>
<dbReference type="STRING" id="312017.Q24HW1"/>
<dbReference type="HOGENOM" id="CLU_1024806_0_0_1"/>
<keyword evidence="2" id="KW-0175">Coiled coil</keyword>
<dbReference type="InterPro" id="IPR051938">
    <property type="entry name" value="Apopto_cytoskel_mod"/>
</dbReference>
<dbReference type="PROSITE" id="PS00636">
    <property type="entry name" value="DNAJ_1"/>
    <property type="match status" value="1"/>
</dbReference>
<dbReference type="PRINTS" id="PR00625">
    <property type="entry name" value="JDOMAIN"/>
</dbReference>
<keyword evidence="3" id="KW-0812">Transmembrane</keyword>
<dbReference type="Pfam" id="PF00226">
    <property type="entry name" value="DnaJ"/>
    <property type="match status" value="1"/>
</dbReference>
<reference evidence="6" key="1">
    <citation type="journal article" date="2006" name="PLoS Biol.">
        <title>Macronuclear genome sequence of the ciliate Tetrahymena thermophila, a model eukaryote.</title>
        <authorList>
            <person name="Eisen J.A."/>
            <person name="Coyne R.S."/>
            <person name="Wu M."/>
            <person name="Wu D."/>
            <person name="Thiagarajan M."/>
            <person name="Wortman J.R."/>
            <person name="Badger J.H."/>
            <person name="Ren Q."/>
            <person name="Amedeo P."/>
            <person name="Jones K.M."/>
            <person name="Tallon L.J."/>
            <person name="Delcher A.L."/>
            <person name="Salzberg S.L."/>
            <person name="Silva J.C."/>
            <person name="Haas B.J."/>
            <person name="Majoros W.H."/>
            <person name="Farzad M."/>
            <person name="Carlton J.M."/>
            <person name="Smith R.K. Jr."/>
            <person name="Garg J."/>
            <person name="Pearlman R.E."/>
            <person name="Karrer K.M."/>
            <person name="Sun L."/>
            <person name="Manning G."/>
            <person name="Elde N.C."/>
            <person name="Turkewitz A.P."/>
            <person name="Asai D.J."/>
            <person name="Wilkes D.E."/>
            <person name="Wang Y."/>
            <person name="Cai H."/>
            <person name="Collins K."/>
            <person name="Stewart B.A."/>
            <person name="Lee S.R."/>
            <person name="Wilamowska K."/>
            <person name="Weinberg Z."/>
            <person name="Ruzzo W.L."/>
            <person name="Wloga D."/>
            <person name="Gaertig J."/>
            <person name="Frankel J."/>
            <person name="Tsao C.-C."/>
            <person name="Gorovsky M.A."/>
            <person name="Keeling P.J."/>
            <person name="Waller R.F."/>
            <person name="Patron N.J."/>
            <person name="Cherry J.M."/>
            <person name="Stover N.A."/>
            <person name="Krieger C.J."/>
            <person name="del Toro C."/>
            <person name="Ryder H.F."/>
            <person name="Williamson S.C."/>
            <person name="Barbeau R.A."/>
            <person name="Hamilton E.P."/>
            <person name="Orias E."/>
        </authorList>
    </citation>
    <scope>NUCLEOTIDE SEQUENCE [LARGE SCALE GENOMIC DNA]</scope>
    <source>
        <strain evidence="6">SB210</strain>
    </source>
</reference>
<evidence type="ECO:0000256" key="3">
    <source>
        <dbReference type="SAM" id="Phobius"/>
    </source>
</evidence>
<dbReference type="SMART" id="SM00271">
    <property type="entry name" value="DnaJ"/>
    <property type="match status" value="1"/>
</dbReference>
<sequence>MFRIFQQIKLAKSYSSTKLLKGIKYNFASDQYRPKQCYYKVLNVSSDANFDEIKSSYLKLAKKYHPDANPELQQTDKFKEISEAYNILSNVDKRAQYDVAQGLRSSWKYDQEENKFTNNEQYEQFLKEEQQKKKQLDEQAFDYFEKKYFGNKDFFKKNVIDDDEYELTMKLYKKHKEEVTEKKKDYIEFMTYSSNNYFVHKDVEKKAEGENTAGNLLSEFKIPLLVLFLAMAGAGVFSGVSQKEQQKQSIQKSTIVKDGAGYRGNMTPVNIV</sequence>
<keyword evidence="1" id="KW-0143">Chaperone</keyword>
<dbReference type="KEGG" id="tet:TTHERM_00572130"/>
<dbReference type="Proteomes" id="UP000009168">
    <property type="component" value="Unassembled WGS sequence"/>
</dbReference>
<keyword evidence="6" id="KW-1185">Reference proteome</keyword>
<evidence type="ECO:0000313" key="6">
    <source>
        <dbReference type="Proteomes" id="UP000009168"/>
    </source>
</evidence>
<dbReference type="PANTHER" id="PTHR44145">
    <property type="entry name" value="DNAJ HOMOLOG SUBFAMILY A MEMBER 3, MITOCHONDRIAL"/>
    <property type="match status" value="1"/>
</dbReference>
<name>Q24HW1_TETTS</name>
<dbReference type="PROSITE" id="PS50076">
    <property type="entry name" value="DNAJ_2"/>
    <property type="match status" value="1"/>
</dbReference>
<dbReference type="CDD" id="cd06257">
    <property type="entry name" value="DnaJ"/>
    <property type="match status" value="1"/>
</dbReference>
<proteinExistence type="predicted"/>
<dbReference type="EMBL" id="GG662498">
    <property type="protein sequence ID" value="EAS07477.1"/>
    <property type="molecule type" value="Genomic_DNA"/>
</dbReference>
<accession>Q24HW1</accession>